<evidence type="ECO:0000313" key="1">
    <source>
        <dbReference type="EMBL" id="MWR87782.1"/>
    </source>
</evidence>
<organism evidence="1 3">
    <name type="scientific">Escherichia coli</name>
    <dbReference type="NCBI Taxonomy" id="562"/>
    <lineage>
        <taxon>Bacteria</taxon>
        <taxon>Pseudomonadati</taxon>
        <taxon>Pseudomonadota</taxon>
        <taxon>Gammaproteobacteria</taxon>
        <taxon>Enterobacterales</taxon>
        <taxon>Enterobacteriaceae</taxon>
        <taxon>Escherichia</taxon>
    </lineage>
</organism>
<accession>A0A4Q8IK38</accession>
<dbReference type="EMBL" id="WTQQ01000042">
    <property type="protein sequence ID" value="MWR87782.1"/>
    <property type="molecule type" value="Genomic_DNA"/>
</dbReference>
<evidence type="ECO:0000313" key="4">
    <source>
        <dbReference type="Proteomes" id="UP000462410"/>
    </source>
</evidence>
<evidence type="ECO:0000313" key="3">
    <source>
        <dbReference type="Proteomes" id="UP000436482"/>
    </source>
</evidence>
<name>A0A4Q8IK38_ECOLX</name>
<evidence type="ECO:0008006" key="5">
    <source>
        <dbReference type="Google" id="ProtNLM"/>
    </source>
</evidence>
<comment type="caution">
    <text evidence="1">The sequence shown here is derived from an EMBL/GenBank/DDBJ whole genome shotgun (WGS) entry which is preliminary data.</text>
</comment>
<gene>
    <name evidence="2" type="ORF">GP965_09085</name>
    <name evidence="1" type="ORF">GP979_05595</name>
</gene>
<protein>
    <recommendedName>
        <fullName evidence="5">DUF4145 domain-containing protein</fullName>
    </recommendedName>
</protein>
<dbReference type="EMBL" id="WTRC01000098">
    <property type="protein sequence ID" value="MWT21084.1"/>
    <property type="molecule type" value="Genomic_DNA"/>
</dbReference>
<sequence>MKIDHDFGYFLDLNKMASIANYEDESAALLKLMLIHEDFLRVVIENLRPDGSEKYNSIRSYKYFASKLSAAVLLGLPVSLADAMAELNTIRNKYAHKIEYVITNEEVDKLAESIKNIKLEEINHGGYVHQVVEPILKDGIYAIALMKELPPDLEENRIRICKLVTSAHCMCLLGAFWLINTLHVKGKLKLSKA</sequence>
<reference evidence="3 4" key="1">
    <citation type="submission" date="2019-12" db="EMBL/GenBank/DDBJ databases">
        <title>Enteriobacteria Tanzani isolates_8377-8380.</title>
        <authorList>
            <person name="Subbiah M."/>
            <person name="Call D."/>
        </authorList>
    </citation>
    <scope>NUCLEOTIDE SEQUENCE [LARGE SCALE GENOMIC DNA]</scope>
    <source>
        <strain evidence="2 4">8378wH8</strain>
        <strain evidence="1 3">8379wE6</strain>
    </source>
</reference>
<dbReference type="Proteomes" id="UP000462410">
    <property type="component" value="Unassembled WGS sequence"/>
</dbReference>
<evidence type="ECO:0000313" key="2">
    <source>
        <dbReference type="EMBL" id="MWT21084.1"/>
    </source>
</evidence>
<proteinExistence type="predicted"/>
<dbReference type="Proteomes" id="UP000436482">
    <property type="component" value="Unassembled WGS sequence"/>
</dbReference>
<dbReference type="AlphaFoldDB" id="A0A4Q8IK38"/>